<dbReference type="AlphaFoldDB" id="A0AAV8XYG6"/>
<name>A0AAV8XYG6_9CUCU</name>
<sequence>MKSLPEKVNAGIYYSLPVRPYIPAPLRCFNCQKFGHSKNSCDKEPTCVCGKALHVGTTCTEPVNCVNCGGEHFARSKNCPIFKEEAAIQKIKVLEKVPYVEAKRKVKASASPTFGSYATVAARNTSSTINIKEIITQMIPEIIKICTELIEKNKLNKSSLVTKPSPLITQPSTFPPQTRKVYTKPVTRTCASDSSTQSRDKRKASKSPSEEESDESPPQETEERKKKTKRKPGWPKGKPRKPPEYDSEQSSNTLPVVIN</sequence>
<accession>A0AAV8XYG6</accession>
<reference evidence="4" key="1">
    <citation type="journal article" date="2023" name="Insect Mol. Biol.">
        <title>Genome sequencing provides insights into the evolution of gene families encoding plant cell wall-degrading enzymes in longhorned beetles.</title>
        <authorList>
            <person name="Shin N.R."/>
            <person name="Okamura Y."/>
            <person name="Kirsch R."/>
            <person name="Pauchet Y."/>
        </authorList>
    </citation>
    <scope>NUCLEOTIDE SEQUENCE</scope>
    <source>
        <strain evidence="4">RBIC_L_NR</strain>
    </source>
</reference>
<dbReference type="GO" id="GO:0003676">
    <property type="term" value="F:nucleic acid binding"/>
    <property type="evidence" value="ECO:0007669"/>
    <property type="project" value="InterPro"/>
</dbReference>
<gene>
    <name evidence="4" type="ORF">NQ314_009708</name>
</gene>
<feature type="compositionally biased region" description="Polar residues" evidence="2">
    <location>
        <begin position="162"/>
        <end position="176"/>
    </location>
</feature>
<evidence type="ECO:0000313" key="5">
    <source>
        <dbReference type="Proteomes" id="UP001162156"/>
    </source>
</evidence>
<dbReference type="GO" id="GO:0008270">
    <property type="term" value="F:zinc ion binding"/>
    <property type="evidence" value="ECO:0007669"/>
    <property type="project" value="UniProtKB-KW"/>
</dbReference>
<dbReference type="InterPro" id="IPR036875">
    <property type="entry name" value="Znf_CCHC_sf"/>
</dbReference>
<comment type="caution">
    <text evidence="4">The sequence shown here is derived from an EMBL/GenBank/DDBJ whole genome shotgun (WGS) entry which is preliminary data.</text>
</comment>
<evidence type="ECO:0000256" key="1">
    <source>
        <dbReference type="PROSITE-ProRule" id="PRU00047"/>
    </source>
</evidence>
<dbReference type="InterPro" id="IPR001878">
    <property type="entry name" value="Znf_CCHC"/>
</dbReference>
<feature type="compositionally biased region" description="Basic residues" evidence="2">
    <location>
        <begin position="226"/>
        <end position="240"/>
    </location>
</feature>
<dbReference type="EMBL" id="JANEYF010002672">
    <property type="protein sequence ID" value="KAJ8943554.1"/>
    <property type="molecule type" value="Genomic_DNA"/>
</dbReference>
<evidence type="ECO:0000256" key="2">
    <source>
        <dbReference type="SAM" id="MobiDB-lite"/>
    </source>
</evidence>
<proteinExistence type="predicted"/>
<keyword evidence="1" id="KW-0863">Zinc-finger</keyword>
<evidence type="ECO:0000259" key="3">
    <source>
        <dbReference type="PROSITE" id="PS50158"/>
    </source>
</evidence>
<evidence type="ECO:0000313" key="4">
    <source>
        <dbReference type="EMBL" id="KAJ8943554.1"/>
    </source>
</evidence>
<dbReference type="PROSITE" id="PS50158">
    <property type="entry name" value="ZF_CCHC"/>
    <property type="match status" value="1"/>
</dbReference>
<dbReference type="Proteomes" id="UP001162156">
    <property type="component" value="Unassembled WGS sequence"/>
</dbReference>
<feature type="compositionally biased region" description="Polar residues" evidence="2">
    <location>
        <begin position="248"/>
        <end position="259"/>
    </location>
</feature>
<keyword evidence="5" id="KW-1185">Reference proteome</keyword>
<feature type="domain" description="CCHC-type" evidence="3">
    <location>
        <begin position="27"/>
        <end position="43"/>
    </location>
</feature>
<keyword evidence="1" id="KW-0862">Zinc</keyword>
<feature type="region of interest" description="Disordered" evidence="2">
    <location>
        <begin position="162"/>
        <end position="259"/>
    </location>
</feature>
<organism evidence="4 5">
    <name type="scientific">Rhamnusium bicolor</name>
    <dbReference type="NCBI Taxonomy" id="1586634"/>
    <lineage>
        <taxon>Eukaryota</taxon>
        <taxon>Metazoa</taxon>
        <taxon>Ecdysozoa</taxon>
        <taxon>Arthropoda</taxon>
        <taxon>Hexapoda</taxon>
        <taxon>Insecta</taxon>
        <taxon>Pterygota</taxon>
        <taxon>Neoptera</taxon>
        <taxon>Endopterygota</taxon>
        <taxon>Coleoptera</taxon>
        <taxon>Polyphaga</taxon>
        <taxon>Cucujiformia</taxon>
        <taxon>Chrysomeloidea</taxon>
        <taxon>Cerambycidae</taxon>
        <taxon>Lepturinae</taxon>
        <taxon>Rhagiini</taxon>
        <taxon>Rhamnusium</taxon>
    </lineage>
</organism>
<dbReference type="SUPFAM" id="SSF57756">
    <property type="entry name" value="Retrovirus zinc finger-like domains"/>
    <property type="match status" value="1"/>
</dbReference>
<protein>
    <recommendedName>
        <fullName evidence="3">CCHC-type domain-containing protein</fullName>
    </recommendedName>
</protein>
<keyword evidence="1" id="KW-0479">Metal-binding</keyword>